<dbReference type="Proteomes" id="UP001151760">
    <property type="component" value="Unassembled WGS sequence"/>
</dbReference>
<reference evidence="1" key="2">
    <citation type="submission" date="2022-01" db="EMBL/GenBank/DDBJ databases">
        <authorList>
            <person name="Yamashiro T."/>
            <person name="Shiraishi A."/>
            <person name="Satake H."/>
            <person name="Nakayama K."/>
        </authorList>
    </citation>
    <scope>NUCLEOTIDE SEQUENCE</scope>
</reference>
<name>A0ABQ4XMA5_9ASTR</name>
<dbReference type="EMBL" id="BQNB010009646">
    <property type="protein sequence ID" value="GJS66420.1"/>
    <property type="molecule type" value="Genomic_DNA"/>
</dbReference>
<proteinExistence type="predicted"/>
<organism evidence="1 2">
    <name type="scientific">Tanacetum coccineum</name>
    <dbReference type="NCBI Taxonomy" id="301880"/>
    <lineage>
        <taxon>Eukaryota</taxon>
        <taxon>Viridiplantae</taxon>
        <taxon>Streptophyta</taxon>
        <taxon>Embryophyta</taxon>
        <taxon>Tracheophyta</taxon>
        <taxon>Spermatophyta</taxon>
        <taxon>Magnoliopsida</taxon>
        <taxon>eudicotyledons</taxon>
        <taxon>Gunneridae</taxon>
        <taxon>Pentapetalae</taxon>
        <taxon>asterids</taxon>
        <taxon>campanulids</taxon>
        <taxon>Asterales</taxon>
        <taxon>Asteraceae</taxon>
        <taxon>Asteroideae</taxon>
        <taxon>Anthemideae</taxon>
        <taxon>Anthemidinae</taxon>
        <taxon>Tanacetum</taxon>
    </lineage>
</organism>
<accession>A0ABQ4XMA5</accession>
<comment type="caution">
    <text evidence="1">The sequence shown here is derived from an EMBL/GenBank/DDBJ whole genome shotgun (WGS) entry which is preliminary data.</text>
</comment>
<evidence type="ECO:0000313" key="2">
    <source>
        <dbReference type="Proteomes" id="UP001151760"/>
    </source>
</evidence>
<protein>
    <submittedName>
        <fullName evidence="1">Uncharacterized protein</fullName>
    </submittedName>
</protein>
<reference evidence="1" key="1">
    <citation type="journal article" date="2022" name="Int. J. Mol. Sci.">
        <title>Draft Genome of Tanacetum Coccineum: Genomic Comparison of Closely Related Tanacetum-Family Plants.</title>
        <authorList>
            <person name="Yamashiro T."/>
            <person name="Shiraishi A."/>
            <person name="Nakayama K."/>
            <person name="Satake H."/>
        </authorList>
    </citation>
    <scope>NUCLEOTIDE SEQUENCE</scope>
</reference>
<keyword evidence="2" id="KW-1185">Reference proteome</keyword>
<gene>
    <name evidence="1" type="ORF">Tco_0680984</name>
</gene>
<sequence length="73" mass="8317">MLCRGFEREAAYAAGRVARAHCADGCPRARALMRLKESMDSVLQCQLQLEEIVQLEHLQVKHLQLQIVLLEDL</sequence>
<evidence type="ECO:0000313" key="1">
    <source>
        <dbReference type="EMBL" id="GJS66420.1"/>
    </source>
</evidence>